<dbReference type="PATRIC" id="fig|1612624.7.peg.1272"/>
<feature type="chain" id="PRO_5008890221" evidence="1">
    <location>
        <begin position="24"/>
        <end position="109"/>
    </location>
</feature>
<accession>A0A1C7P3V7</accession>
<organism evidence="2 3">
    <name type="scientific">Pararhizobium polonicum</name>
    <dbReference type="NCBI Taxonomy" id="1612624"/>
    <lineage>
        <taxon>Bacteria</taxon>
        <taxon>Pseudomonadati</taxon>
        <taxon>Pseudomonadota</taxon>
        <taxon>Alphaproteobacteria</taxon>
        <taxon>Hyphomicrobiales</taxon>
        <taxon>Rhizobiaceae</taxon>
        <taxon>Rhizobium/Agrobacterium group</taxon>
        <taxon>Pararhizobium</taxon>
    </lineage>
</organism>
<dbReference type="AlphaFoldDB" id="A0A1C7P3V7"/>
<dbReference type="RefSeq" id="WP_068952760.1">
    <property type="nucleotide sequence ID" value="NZ_LGLV01000005.1"/>
</dbReference>
<comment type="caution">
    <text evidence="2">The sequence shown here is derived from an EMBL/GenBank/DDBJ whole genome shotgun (WGS) entry which is preliminary data.</text>
</comment>
<sequence>MSFHRRTALIAVFAAGLMPVAAAASSDDAWDALRADVSVKCLEAAAGSIETPQAVVDPFGSENFGLALVSGKPKGADGRITQICVYNKQTKAVELGGELTDEMLNAPAK</sequence>
<dbReference type="EMBL" id="LGLV01000005">
    <property type="protein sequence ID" value="OBZ95955.1"/>
    <property type="molecule type" value="Genomic_DNA"/>
</dbReference>
<dbReference type="STRING" id="1612624.ADU59_06065"/>
<evidence type="ECO:0000313" key="3">
    <source>
        <dbReference type="Proteomes" id="UP000093111"/>
    </source>
</evidence>
<proteinExistence type="predicted"/>
<protein>
    <submittedName>
        <fullName evidence="2">Uncharacterized protein</fullName>
    </submittedName>
</protein>
<reference evidence="2 3" key="1">
    <citation type="journal article" date="2016" name="Syst. Appl. Microbiol.">
        <title>Pararhizobium polonicum sp. nov. isolated from tumors on stone fruit rootstocks.</title>
        <authorList>
            <person name="Pulawska J."/>
            <person name="Kuzmanovic N."/>
            <person name="Willems A."/>
            <person name="Pothier J.F."/>
        </authorList>
    </citation>
    <scope>NUCLEOTIDE SEQUENCE [LARGE SCALE GENOMIC DNA]</scope>
    <source>
        <strain evidence="2 3">F5.1</strain>
    </source>
</reference>
<feature type="signal peptide" evidence="1">
    <location>
        <begin position="1"/>
        <end position="23"/>
    </location>
</feature>
<dbReference type="Proteomes" id="UP000093111">
    <property type="component" value="Unassembled WGS sequence"/>
</dbReference>
<evidence type="ECO:0000256" key="1">
    <source>
        <dbReference type="SAM" id="SignalP"/>
    </source>
</evidence>
<gene>
    <name evidence="2" type="ORF">ADU59_06065</name>
</gene>
<evidence type="ECO:0000313" key="2">
    <source>
        <dbReference type="EMBL" id="OBZ95955.1"/>
    </source>
</evidence>
<keyword evidence="3" id="KW-1185">Reference proteome</keyword>
<keyword evidence="1" id="KW-0732">Signal</keyword>
<name>A0A1C7P3V7_9HYPH</name>